<proteinExistence type="inferred from homology"/>
<dbReference type="Pfam" id="PF02096">
    <property type="entry name" value="60KD_IMP"/>
    <property type="match status" value="1"/>
</dbReference>
<keyword evidence="8" id="KW-0732">Signal</keyword>
<dbReference type="PANTHER" id="PTHR12428:SF14">
    <property type="entry name" value="ALBINO3-LIKE PROTEIN 1, CHLOROPLASTIC"/>
    <property type="match status" value="1"/>
</dbReference>
<evidence type="ECO:0000256" key="8">
    <source>
        <dbReference type="SAM" id="SignalP"/>
    </source>
</evidence>
<dbReference type="GO" id="GO:0016020">
    <property type="term" value="C:membrane"/>
    <property type="evidence" value="ECO:0007669"/>
    <property type="project" value="UniProtKB-SubCell"/>
</dbReference>
<accession>A0A7S2L7T2</accession>
<dbReference type="AlphaFoldDB" id="A0A7S2L7T2"/>
<dbReference type="InterPro" id="IPR028055">
    <property type="entry name" value="YidC/Oxa/ALB_C"/>
</dbReference>
<evidence type="ECO:0000256" key="7">
    <source>
        <dbReference type="SAM" id="Phobius"/>
    </source>
</evidence>
<dbReference type="GO" id="GO:0051205">
    <property type="term" value="P:protein insertion into membrane"/>
    <property type="evidence" value="ECO:0007669"/>
    <property type="project" value="TreeGrafter"/>
</dbReference>
<comment type="subcellular location">
    <subcellularLocation>
        <location evidence="1 5">Membrane</location>
        <topology evidence="1 5">Multi-pass membrane protein</topology>
    </subcellularLocation>
</comment>
<dbReference type="GO" id="GO:0032977">
    <property type="term" value="F:membrane insertase activity"/>
    <property type="evidence" value="ECO:0007669"/>
    <property type="project" value="InterPro"/>
</dbReference>
<dbReference type="InterPro" id="IPR001708">
    <property type="entry name" value="YidC/ALB3/OXA1/COX18"/>
</dbReference>
<dbReference type="CDD" id="cd20070">
    <property type="entry name" value="5TM_YidC_Alb3"/>
    <property type="match status" value="1"/>
</dbReference>
<evidence type="ECO:0000259" key="9">
    <source>
        <dbReference type="Pfam" id="PF02096"/>
    </source>
</evidence>
<dbReference type="PANTHER" id="PTHR12428">
    <property type="entry name" value="OXA1"/>
    <property type="match status" value="1"/>
</dbReference>
<feature type="region of interest" description="Disordered" evidence="6">
    <location>
        <begin position="395"/>
        <end position="419"/>
    </location>
</feature>
<feature type="transmembrane region" description="Helical" evidence="7">
    <location>
        <begin position="297"/>
        <end position="319"/>
    </location>
</feature>
<sequence length="434" mass="48238">MRLSPAALLPLLLSTCTAFNSAPYIRRNPHNNNLARRNMMEPTHMTDALQHLDLDSLQSSVMTLADAAAEAAQQDDGGWWQAYLQLFKGALTSIHDLVDQPLRDNGITQTWGVSIALFTAAVRGSLIPVSVQQTKSAEYMKALKPYQDEIKEKFKDNQDMQNRAIAKLFEDSGQNPLAGCFVSLAQLPIFLGLYRSITLLAKEDAINEPFLWIPNLEGPVSPPNYRGMEWLTEGWHNVEGTLTPALGWETTLAFLIMPVVLVLGQSLSMQVLQPPEDENATPEQKEQLEKTQRILKFLPLMIGYFSLQVPAGLTIYWFVSNFFTVAQSIVVRKYYELNPPEIELPDYWDALDDVASMSPEEKRKAAEAGLSTGPKFSEIMDQARFHYVVERPSLREGSAAWSRAEASSSSSVPDEMKSWVGTASGVPAAEAAKV</sequence>
<evidence type="ECO:0000256" key="1">
    <source>
        <dbReference type="ARBA" id="ARBA00004141"/>
    </source>
</evidence>
<protein>
    <recommendedName>
        <fullName evidence="9">Membrane insertase YidC/Oxa/ALB C-terminal domain-containing protein</fullName>
    </recommendedName>
</protein>
<dbReference type="NCBIfam" id="TIGR03592">
    <property type="entry name" value="yidC_oxa1_cterm"/>
    <property type="match status" value="1"/>
</dbReference>
<evidence type="ECO:0000256" key="3">
    <source>
        <dbReference type="ARBA" id="ARBA00022989"/>
    </source>
</evidence>
<gene>
    <name evidence="10" type="ORF">LDAN0321_LOCUS15859</name>
</gene>
<evidence type="ECO:0000256" key="4">
    <source>
        <dbReference type="ARBA" id="ARBA00023136"/>
    </source>
</evidence>
<evidence type="ECO:0000256" key="2">
    <source>
        <dbReference type="ARBA" id="ARBA00022692"/>
    </source>
</evidence>
<dbReference type="InterPro" id="IPR047196">
    <property type="entry name" value="YidC_ALB_C"/>
</dbReference>
<reference evidence="10" key="1">
    <citation type="submission" date="2021-01" db="EMBL/GenBank/DDBJ databases">
        <authorList>
            <person name="Corre E."/>
            <person name="Pelletier E."/>
            <person name="Niang G."/>
            <person name="Scheremetjew M."/>
            <person name="Finn R."/>
            <person name="Kale V."/>
            <person name="Holt S."/>
            <person name="Cochrane G."/>
            <person name="Meng A."/>
            <person name="Brown T."/>
            <person name="Cohen L."/>
        </authorList>
    </citation>
    <scope>NUCLEOTIDE SEQUENCE</scope>
    <source>
        <strain evidence="10">B650</strain>
    </source>
</reference>
<keyword evidence="3 7" id="KW-1133">Transmembrane helix</keyword>
<evidence type="ECO:0000256" key="5">
    <source>
        <dbReference type="RuleBase" id="RU003945"/>
    </source>
</evidence>
<comment type="similarity">
    <text evidence="5">Belongs to the OXA1/ALB3/YidC family.</text>
</comment>
<dbReference type="EMBL" id="HBGY01025705">
    <property type="protein sequence ID" value="CAD9598517.1"/>
    <property type="molecule type" value="Transcribed_RNA"/>
</dbReference>
<name>A0A7S2L7T2_9STRA</name>
<feature type="domain" description="Membrane insertase YidC/Oxa/ALB C-terminal" evidence="9">
    <location>
        <begin position="111"/>
        <end position="333"/>
    </location>
</feature>
<feature type="compositionally biased region" description="Low complexity" evidence="6">
    <location>
        <begin position="398"/>
        <end position="411"/>
    </location>
</feature>
<keyword evidence="4 7" id="KW-0472">Membrane</keyword>
<organism evidence="10">
    <name type="scientific">Leptocylindrus danicus</name>
    <dbReference type="NCBI Taxonomy" id="163516"/>
    <lineage>
        <taxon>Eukaryota</taxon>
        <taxon>Sar</taxon>
        <taxon>Stramenopiles</taxon>
        <taxon>Ochrophyta</taxon>
        <taxon>Bacillariophyta</taxon>
        <taxon>Coscinodiscophyceae</taxon>
        <taxon>Chaetocerotophycidae</taxon>
        <taxon>Leptocylindrales</taxon>
        <taxon>Leptocylindraceae</taxon>
        <taxon>Leptocylindrus</taxon>
    </lineage>
</organism>
<keyword evidence="2 5" id="KW-0812">Transmembrane</keyword>
<evidence type="ECO:0000256" key="6">
    <source>
        <dbReference type="SAM" id="MobiDB-lite"/>
    </source>
</evidence>
<feature type="signal peptide" evidence="8">
    <location>
        <begin position="1"/>
        <end position="18"/>
    </location>
</feature>
<feature type="chain" id="PRO_5030671696" description="Membrane insertase YidC/Oxa/ALB C-terminal domain-containing protein" evidence="8">
    <location>
        <begin position="19"/>
        <end position="434"/>
    </location>
</feature>
<evidence type="ECO:0000313" key="10">
    <source>
        <dbReference type="EMBL" id="CAD9598517.1"/>
    </source>
</evidence>